<dbReference type="InterPro" id="IPR011283">
    <property type="entry name" value="Acetoacetyl-CoA_reductase"/>
</dbReference>
<dbReference type="GO" id="GO:0042619">
    <property type="term" value="P:poly-hydroxybutyrate biosynthetic process"/>
    <property type="evidence" value="ECO:0007669"/>
    <property type="project" value="InterPro"/>
</dbReference>
<name>A0A4R1F9Y7_9GAMM</name>
<sequence>MSKNKVALVTGGTGGLGGEICRQLFTSGCKVVANYYPADKEHSEKWQVEQKAAGFDIEIAPADVSDFDETGAMITDIESRIGPIDVLVNCAGITRDASIKHMTIDQWKAVIDTNLTSAFNVTKPVMLGMTERGYGRIINISSVNGQRGQFGQPNYSAAKAGIHGFTMSAAYEGARKGVTVNTVAPGYSETAMTADMPEKVLESIISGIPMGRMGHPAEIASAVLWLADEKNSYTTGALIPVNGGLFISH</sequence>
<evidence type="ECO:0000256" key="1">
    <source>
        <dbReference type="ARBA" id="ARBA00006484"/>
    </source>
</evidence>
<dbReference type="InterPro" id="IPR036291">
    <property type="entry name" value="NAD(P)-bd_dom_sf"/>
</dbReference>
<feature type="domain" description="Ketoreductase" evidence="4">
    <location>
        <begin position="5"/>
        <end position="190"/>
    </location>
</feature>
<evidence type="ECO:0000259" key="4">
    <source>
        <dbReference type="SMART" id="SM00822"/>
    </source>
</evidence>
<dbReference type="AlphaFoldDB" id="A0A4R1F9Y7"/>
<keyword evidence="2" id="KW-0560">Oxidoreductase</keyword>
<dbReference type="InterPro" id="IPR057326">
    <property type="entry name" value="KR_dom"/>
</dbReference>
<dbReference type="NCBIfam" id="NF009466">
    <property type="entry name" value="PRK12826.1-2"/>
    <property type="match status" value="1"/>
</dbReference>
<organism evidence="5 6">
    <name type="scientific">Cocleimonas flava</name>
    <dbReference type="NCBI Taxonomy" id="634765"/>
    <lineage>
        <taxon>Bacteria</taxon>
        <taxon>Pseudomonadati</taxon>
        <taxon>Pseudomonadota</taxon>
        <taxon>Gammaproteobacteria</taxon>
        <taxon>Thiotrichales</taxon>
        <taxon>Thiotrichaceae</taxon>
        <taxon>Cocleimonas</taxon>
    </lineage>
</organism>
<dbReference type="SMART" id="SM00822">
    <property type="entry name" value="PKS_KR"/>
    <property type="match status" value="1"/>
</dbReference>
<dbReference type="GO" id="GO:0018454">
    <property type="term" value="F:acetoacetyl-CoA reductase activity"/>
    <property type="evidence" value="ECO:0007669"/>
    <property type="project" value="InterPro"/>
</dbReference>
<dbReference type="PRINTS" id="PR00081">
    <property type="entry name" value="GDHRDH"/>
</dbReference>
<dbReference type="InterPro" id="IPR002347">
    <property type="entry name" value="SDR_fam"/>
</dbReference>
<dbReference type="NCBIfam" id="NF009464">
    <property type="entry name" value="PRK12824.1"/>
    <property type="match status" value="1"/>
</dbReference>
<keyword evidence="6" id="KW-1185">Reference proteome</keyword>
<reference evidence="5 6" key="1">
    <citation type="submission" date="2019-03" db="EMBL/GenBank/DDBJ databases">
        <title>Genomic Encyclopedia of Type Strains, Phase IV (KMG-IV): sequencing the most valuable type-strain genomes for metagenomic binning, comparative biology and taxonomic classification.</title>
        <authorList>
            <person name="Goeker M."/>
        </authorList>
    </citation>
    <scope>NUCLEOTIDE SEQUENCE [LARGE SCALE GENOMIC DNA]</scope>
    <source>
        <strain evidence="5 6">DSM 24830</strain>
    </source>
</reference>
<evidence type="ECO:0000313" key="6">
    <source>
        <dbReference type="Proteomes" id="UP000294887"/>
    </source>
</evidence>
<dbReference type="Proteomes" id="UP000294887">
    <property type="component" value="Unassembled WGS sequence"/>
</dbReference>
<dbReference type="OrthoDB" id="9804774at2"/>
<proteinExistence type="inferred from homology"/>
<comment type="similarity">
    <text evidence="1 3">Belongs to the short-chain dehydrogenases/reductases (SDR) family.</text>
</comment>
<dbReference type="GO" id="GO:0005737">
    <property type="term" value="C:cytoplasm"/>
    <property type="evidence" value="ECO:0007669"/>
    <property type="project" value="InterPro"/>
</dbReference>
<evidence type="ECO:0000256" key="3">
    <source>
        <dbReference type="RuleBase" id="RU000363"/>
    </source>
</evidence>
<dbReference type="FunFam" id="3.40.50.720:FF:000173">
    <property type="entry name" value="3-oxoacyl-[acyl-carrier protein] reductase"/>
    <property type="match status" value="1"/>
</dbReference>
<gene>
    <name evidence="5" type="ORF">EV695_2133</name>
</gene>
<comment type="caution">
    <text evidence="5">The sequence shown here is derived from an EMBL/GenBank/DDBJ whole genome shotgun (WGS) entry which is preliminary data.</text>
</comment>
<protein>
    <submittedName>
        <fullName evidence="5">3-oxoacyl-[acyl-carrier-protein] reductase</fullName>
    </submittedName>
</protein>
<dbReference type="Gene3D" id="3.40.50.720">
    <property type="entry name" value="NAD(P)-binding Rossmann-like Domain"/>
    <property type="match status" value="1"/>
</dbReference>
<dbReference type="PANTHER" id="PTHR42879:SF2">
    <property type="entry name" value="3-OXOACYL-[ACYL-CARRIER-PROTEIN] REDUCTASE FABG"/>
    <property type="match status" value="1"/>
</dbReference>
<evidence type="ECO:0000313" key="5">
    <source>
        <dbReference type="EMBL" id="TCJ87621.1"/>
    </source>
</evidence>
<dbReference type="PROSITE" id="PS00061">
    <property type="entry name" value="ADH_SHORT"/>
    <property type="match status" value="1"/>
</dbReference>
<evidence type="ECO:0000256" key="2">
    <source>
        <dbReference type="ARBA" id="ARBA00023002"/>
    </source>
</evidence>
<dbReference type="PRINTS" id="PR00080">
    <property type="entry name" value="SDRFAMILY"/>
</dbReference>
<dbReference type="InterPro" id="IPR020904">
    <property type="entry name" value="Sc_DH/Rdtase_CS"/>
</dbReference>
<dbReference type="EMBL" id="SMFQ01000003">
    <property type="protein sequence ID" value="TCJ87621.1"/>
    <property type="molecule type" value="Genomic_DNA"/>
</dbReference>
<dbReference type="RefSeq" id="WP_131905885.1">
    <property type="nucleotide sequence ID" value="NZ_BAAAFU010000004.1"/>
</dbReference>
<dbReference type="PANTHER" id="PTHR42879">
    <property type="entry name" value="3-OXOACYL-(ACYL-CARRIER-PROTEIN) REDUCTASE"/>
    <property type="match status" value="1"/>
</dbReference>
<dbReference type="NCBIfam" id="TIGR01829">
    <property type="entry name" value="AcAcCoA_reduct"/>
    <property type="match status" value="1"/>
</dbReference>
<dbReference type="GO" id="GO:0032787">
    <property type="term" value="P:monocarboxylic acid metabolic process"/>
    <property type="evidence" value="ECO:0007669"/>
    <property type="project" value="UniProtKB-ARBA"/>
</dbReference>
<dbReference type="Pfam" id="PF00106">
    <property type="entry name" value="adh_short"/>
    <property type="match status" value="1"/>
</dbReference>
<accession>A0A4R1F9Y7</accession>
<dbReference type="SUPFAM" id="SSF51735">
    <property type="entry name" value="NAD(P)-binding Rossmann-fold domains"/>
    <property type="match status" value="1"/>
</dbReference>
<dbReference type="InterPro" id="IPR050259">
    <property type="entry name" value="SDR"/>
</dbReference>